<dbReference type="EMBL" id="UGVC01000001">
    <property type="protein sequence ID" value="SUD91014.1"/>
    <property type="molecule type" value="Genomic_DNA"/>
</dbReference>
<gene>
    <name evidence="1" type="ORF">NCTC10526_01361</name>
</gene>
<evidence type="ECO:0008006" key="3">
    <source>
        <dbReference type="Google" id="ProtNLM"/>
    </source>
</evidence>
<protein>
    <recommendedName>
        <fullName evidence="3">LysR substrate binding domain</fullName>
    </recommendedName>
</protein>
<proteinExistence type="predicted"/>
<dbReference type="Gene3D" id="3.40.190.290">
    <property type="match status" value="1"/>
</dbReference>
<keyword evidence="2" id="KW-1185">Reference proteome</keyword>
<dbReference type="Proteomes" id="UP000254123">
    <property type="component" value="Unassembled WGS sequence"/>
</dbReference>
<name>A0A379LML5_9GAMM</name>
<dbReference type="SUPFAM" id="SSF53850">
    <property type="entry name" value="Periplasmic binding protein-like II"/>
    <property type="match status" value="1"/>
</dbReference>
<dbReference type="AlphaFoldDB" id="A0A379LML5"/>
<dbReference type="STRING" id="1123034.GCA_000685805_00974"/>
<reference evidence="1 2" key="1">
    <citation type="submission" date="2018-06" db="EMBL/GenBank/DDBJ databases">
        <authorList>
            <consortium name="Pathogen Informatics"/>
            <person name="Doyle S."/>
        </authorList>
    </citation>
    <scope>NUCLEOTIDE SEQUENCE [LARGE SCALE GENOMIC DNA]</scope>
    <source>
        <strain evidence="1 2">NCTC10526</strain>
    </source>
</reference>
<sequence>MQRPTEEDLLIRTLAHIRYGFFAHKEYFESTPTNLWQLIEFQANQRIMNWTNRLVNEHDYHIVLSSNDFYVTYSSVCEKLGIAVLPFFLANKDSDLLPVNPITKTIMTANDIENAEKDYLTDNNFINDDLFSKDKGVEKAIPLIHSKPLYLVMHPDIRRSARVRVVAEWLGAIF</sequence>
<accession>A0A379LML5</accession>
<organism evidence="1 2">
    <name type="scientific">Psychrobacter phenylpyruvicus</name>
    <dbReference type="NCBI Taxonomy" id="29432"/>
    <lineage>
        <taxon>Bacteria</taxon>
        <taxon>Pseudomonadati</taxon>
        <taxon>Pseudomonadota</taxon>
        <taxon>Gammaproteobacteria</taxon>
        <taxon>Moraxellales</taxon>
        <taxon>Moraxellaceae</taxon>
        <taxon>Psychrobacter</taxon>
    </lineage>
</organism>
<evidence type="ECO:0000313" key="2">
    <source>
        <dbReference type="Proteomes" id="UP000254123"/>
    </source>
</evidence>
<dbReference type="RefSeq" id="WP_037031691.1">
    <property type="nucleotide sequence ID" value="NZ_UGVC01000001.1"/>
</dbReference>
<evidence type="ECO:0000313" key="1">
    <source>
        <dbReference type="EMBL" id="SUD91014.1"/>
    </source>
</evidence>